<sequence>MAKRQKARLTRRIKARKDGPKMQNANINLLTMFPTGDFEAEKPNARTTLICDETGGAGAKCEIDELPTAVSGLSEQEIKQLLQDSLCRPSLGLVSLSLFEGMEIYALVSSTKGQTITSCNSPRQKLKEPFTQRFFHAIFLLFYIIKKDKAVVQKTIGRGVVFGVDVLQRAWHGQHQQHDDVGEMSHRTIGCKNLPFLSKKFWSSIHTDSAVFGRKFEKVKGEM</sequence>
<reference evidence="1" key="1">
    <citation type="submission" date="2020-10" db="EMBL/GenBank/DDBJ databases">
        <authorList>
            <person name="Kikuchi T."/>
        </authorList>
    </citation>
    <scope>NUCLEOTIDE SEQUENCE</scope>
    <source>
        <strain evidence="1">NKZ352</strain>
    </source>
</reference>
<organism evidence="1 2">
    <name type="scientific">Caenorhabditis auriculariae</name>
    <dbReference type="NCBI Taxonomy" id="2777116"/>
    <lineage>
        <taxon>Eukaryota</taxon>
        <taxon>Metazoa</taxon>
        <taxon>Ecdysozoa</taxon>
        <taxon>Nematoda</taxon>
        <taxon>Chromadorea</taxon>
        <taxon>Rhabditida</taxon>
        <taxon>Rhabditina</taxon>
        <taxon>Rhabditomorpha</taxon>
        <taxon>Rhabditoidea</taxon>
        <taxon>Rhabditidae</taxon>
        <taxon>Peloderinae</taxon>
        <taxon>Caenorhabditis</taxon>
    </lineage>
</organism>
<dbReference type="AlphaFoldDB" id="A0A8S1HHW7"/>
<dbReference type="EMBL" id="CAJGYM010000066">
    <property type="protein sequence ID" value="CAD6196087.1"/>
    <property type="molecule type" value="Genomic_DNA"/>
</dbReference>
<dbReference type="Proteomes" id="UP000835052">
    <property type="component" value="Unassembled WGS sequence"/>
</dbReference>
<gene>
    <name evidence="1" type="ORF">CAUJ_LOCUS12002</name>
</gene>
<accession>A0A8S1HHW7</accession>
<comment type="caution">
    <text evidence="1">The sequence shown here is derived from an EMBL/GenBank/DDBJ whole genome shotgun (WGS) entry which is preliminary data.</text>
</comment>
<name>A0A8S1HHW7_9PELO</name>
<evidence type="ECO:0000313" key="1">
    <source>
        <dbReference type="EMBL" id="CAD6196087.1"/>
    </source>
</evidence>
<protein>
    <submittedName>
        <fullName evidence="1">Uncharacterized protein</fullName>
    </submittedName>
</protein>
<evidence type="ECO:0000313" key="2">
    <source>
        <dbReference type="Proteomes" id="UP000835052"/>
    </source>
</evidence>
<keyword evidence="2" id="KW-1185">Reference proteome</keyword>
<proteinExistence type="predicted"/>